<dbReference type="InterPro" id="IPR020959">
    <property type="entry name" value="ArabinofuranosylTrfase_AftA_C"/>
</dbReference>
<evidence type="ECO:0000259" key="15">
    <source>
        <dbReference type="Pfam" id="PF12250"/>
    </source>
</evidence>
<feature type="transmembrane region" description="Helical" evidence="13">
    <location>
        <begin position="150"/>
        <end position="168"/>
    </location>
</feature>
<keyword evidence="10 13" id="KW-0472">Membrane</keyword>
<evidence type="ECO:0000256" key="13">
    <source>
        <dbReference type="SAM" id="Phobius"/>
    </source>
</evidence>
<feature type="transmembrane region" description="Helical" evidence="13">
    <location>
        <begin position="198"/>
        <end position="218"/>
    </location>
</feature>
<evidence type="ECO:0000256" key="7">
    <source>
        <dbReference type="ARBA" id="ARBA00022679"/>
    </source>
</evidence>
<sequence>MALVGLLAMGRVHWPAYTTSHVLRTLITVGQVSALAVIVVAFALTRRSLGLQVGSQRARWTSSVAKALSWTGISGFAAATLGVPLAASRLYLSGLSPDQEQRVTLLGRFAASPAWRDAIDVGLPPDQAVGWYWLGGRVAAVTGTPAWQAFSVYAIVSLAVAAVLALVWWSRLLRADLAILVATGTTAVAVAYGATDPAFTLCVLVLAPAVVAFATALGRGEKASTASSFVQVAATPRHAWARLGAVGVVAVLCAAVDGAALVLAAAALTVVAVVAGLGSNRRVEVAFRWGVVMLLAVAAAALVWGSYLSRRGPSGLGELTITAEDWSTTWRVVAAAAAVVAAALMARFALAKARTPDAFGRLLAVGAVLVAVAFAQHIPDMLAVPIATAYSDTDGGGRRADGFPASAIAVFPDLEQVISAQTGRPANETVLLTGDTTLLAVYPYSGYLAQSARYSNPLSNHDARVRAVRDWSGLATADTLAAALDRSVPAAPDVFVLRRNKSGDLVLRVAQDIHDDNGVTRTYESIVFAARLFDGPRFARTNVGAFTVVVRSK</sequence>
<reference evidence="16 17" key="1">
    <citation type="submission" date="2021-04" db="EMBL/GenBank/DDBJ databases">
        <title>Nocardia tengchongensis.</title>
        <authorList>
            <person name="Zhuang k."/>
            <person name="Ran Y."/>
            <person name="Li W."/>
        </authorList>
    </citation>
    <scope>NUCLEOTIDE SEQUENCE [LARGE SCALE GENOMIC DNA]</scope>
    <source>
        <strain evidence="16 17">CFH S0057</strain>
    </source>
</reference>
<evidence type="ECO:0000256" key="6">
    <source>
        <dbReference type="ARBA" id="ARBA00022475"/>
    </source>
</evidence>
<feature type="transmembrane region" description="Helical" evidence="13">
    <location>
        <begin position="25"/>
        <end position="46"/>
    </location>
</feature>
<keyword evidence="17" id="KW-1185">Reference proteome</keyword>
<evidence type="ECO:0000313" key="17">
    <source>
        <dbReference type="Proteomes" id="UP000683310"/>
    </source>
</evidence>
<dbReference type="EMBL" id="CP074371">
    <property type="protein sequence ID" value="QVI20931.1"/>
    <property type="molecule type" value="Genomic_DNA"/>
</dbReference>
<feature type="transmembrane region" description="Helical" evidence="13">
    <location>
        <begin position="67"/>
        <end position="87"/>
    </location>
</feature>
<evidence type="ECO:0000259" key="14">
    <source>
        <dbReference type="Pfam" id="PF12249"/>
    </source>
</evidence>
<accession>A0ABX8CLV1</accession>
<evidence type="ECO:0000256" key="3">
    <source>
        <dbReference type="ARBA" id="ARBA00009655"/>
    </source>
</evidence>
<feature type="transmembrane region" description="Helical" evidence="13">
    <location>
        <begin position="286"/>
        <end position="308"/>
    </location>
</feature>
<dbReference type="Proteomes" id="UP000683310">
    <property type="component" value="Chromosome"/>
</dbReference>
<gene>
    <name evidence="16" type="ORF">KHQ06_33440</name>
</gene>
<evidence type="ECO:0000256" key="4">
    <source>
        <dbReference type="ARBA" id="ARBA00012037"/>
    </source>
</evidence>
<feature type="domain" description="Arabinofuranosyltransferase AftA C-terminal" evidence="14">
    <location>
        <begin position="378"/>
        <end position="551"/>
    </location>
</feature>
<evidence type="ECO:0000256" key="1">
    <source>
        <dbReference type="ARBA" id="ARBA00004651"/>
    </source>
</evidence>
<comment type="subcellular location">
    <subcellularLocation>
        <location evidence="1">Cell membrane</location>
        <topology evidence="1">Multi-pass membrane protein</topology>
    </subcellularLocation>
</comment>
<dbReference type="Pfam" id="PF12250">
    <property type="entry name" value="AftA_N"/>
    <property type="match status" value="1"/>
</dbReference>
<feature type="transmembrane region" description="Helical" evidence="13">
    <location>
        <begin position="328"/>
        <end position="346"/>
    </location>
</feature>
<evidence type="ECO:0000256" key="12">
    <source>
        <dbReference type="ARBA" id="ARBA00034030"/>
    </source>
</evidence>
<keyword evidence="7" id="KW-0808">Transferase</keyword>
<feature type="transmembrane region" description="Helical" evidence="13">
    <location>
        <begin position="175"/>
        <end position="192"/>
    </location>
</feature>
<evidence type="ECO:0000313" key="16">
    <source>
        <dbReference type="EMBL" id="QVI20931.1"/>
    </source>
</evidence>
<evidence type="ECO:0000256" key="11">
    <source>
        <dbReference type="ARBA" id="ARBA00033184"/>
    </source>
</evidence>
<protein>
    <recommendedName>
        <fullName evidence="5">Galactan 5-O-arabinofuranosyltransferase</fullName>
        <ecNumber evidence="4">2.4.2.46</ecNumber>
    </recommendedName>
    <alternativeName>
        <fullName evidence="11">Arabinofuranosyltransferase AftA</fullName>
    </alternativeName>
</protein>
<comment type="similarity">
    <text evidence="3">Belongs to the glycosyltransferase 85 family.</text>
</comment>
<feature type="transmembrane region" description="Helical" evidence="13">
    <location>
        <begin position="239"/>
        <end position="256"/>
    </location>
</feature>
<feature type="transmembrane region" description="Helical" evidence="13">
    <location>
        <begin position="358"/>
        <end position="378"/>
    </location>
</feature>
<comment type="pathway">
    <text evidence="2">Cell wall biogenesis; cell wall polysaccharide biosynthesis.</text>
</comment>
<evidence type="ECO:0000256" key="9">
    <source>
        <dbReference type="ARBA" id="ARBA00022989"/>
    </source>
</evidence>
<organism evidence="16 17">
    <name type="scientific">Nocardia tengchongensis</name>
    <dbReference type="NCBI Taxonomy" id="2055889"/>
    <lineage>
        <taxon>Bacteria</taxon>
        <taxon>Bacillati</taxon>
        <taxon>Actinomycetota</taxon>
        <taxon>Actinomycetes</taxon>
        <taxon>Mycobacteriales</taxon>
        <taxon>Nocardiaceae</taxon>
        <taxon>Nocardia</taxon>
    </lineage>
</organism>
<evidence type="ECO:0000256" key="5">
    <source>
        <dbReference type="ARBA" id="ARBA00020482"/>
    </source>
</evidence>
<evidence type="ECO:0000256" key="2">
    <source>
        <dbReference type="ARBA" id="ARBA00004776"/>
    </source>
</evidence>
<dbReference type="InterPro" id="IPR020963">
    <property type="entry name" value="ArabinofuranosylTrfase_AftA_N"/>
</dbReference>
<keyword evidence="9 13" id="KW-1133">Transmembrane helix</keyword>
<feature type="domain" description="Arabinofuranosyltransferase AftA N-terminal" evidence="15">
    <location>
        <begin position="1"/>
        <end position="310"/>
    </location>
</feature>
<keyword evidence="6" id="KW-1003">Cell membrane</keyword>
<dbReference type="EC" id="2.4.2.46" evidence="4"/>
<evidence type="ECO:0000256" key="8">
    <source>
        <dbReference type="ARBA" id="ARBA00022692"/>
    </source>
</evidence>
<dbReference type="Pfam" id="PF12249">
    <property type="entry name" value="AftA_C"/>
    <property type="match status" value="1"/>
</dbReference>
<proteinExistence type="inferred from homology"/>
<evidence type="ECO:0000256" key="10">
    <source>
        <dbReference type="ARBA" id="ARBA00023136"/>
    </source>
</evidence>
<feature type="transmembrane region" description="Helical" evidence="13">
    <location>
        <begin position="262"/>
        <end position="279"/>
    </location>
</feature>
<keyword evidence="8 13" id="KW-0812">Transmembrane</keyword>
<name>A0ABX8CLV1_9NOCA</name>
<comment type="catalytic activity">
    <reaction evidence="12">
        <text>Adds an alpha-D-arabinofuranosyl group from trans,octacis-decaprenylphospho-beta-D-arabinofuranose at the 5-O-position of the eighth, tenth and twelfth galactofuranose unit of the galactofuranan chain of [beta-D-galactofuranosyl-(1-&gt;5)-beta-D-galactofuranosyl-(1-&gt;6)]14-beta-D-galactofuranosyl-(1-&gt;5)-beta-D-galactofuranosyl-(1-&gt;4)-alpha-L-rhamnopyranosyl-(1-&gt;3)-N-acetyl-alpha-D-glucosaminyl-diphospho-trans,octacis-decaprenol.</text>
        <dbReference type="EC" id="2.4.2.46"/>
    </reaction>
</comment>